<dbReference type="InterPro" id="IPR019826">
    <property type="entry name" value="Carboxylesterase_B_AS"/>
</dbReference>
<feature type="domain" description="Carboxylesterase type B" evidence="4">
    <location>
        <begin position="27"/>
        <end position="235"/>
    </location>
</feature>
<feature type="chain" id="PRO_5021039177" description="Carboxylic ester hydrolase" evidence="3">
    <location>
        <begin position="21"/>
        <end position="472"/>
    </location>
</feature>
<dbReference type="InterPro" id="IPR002018">
    <property type="entry name" value="CarbesteraseB"/>
</dbReference>
<dbReference type="EC" id="3.1.1.-" evidence="3"/>
<dbReference type="Proteomes" id="UP000298787">
    <property type="component" value="Chromosome 7"/>
</dbReference>
<comment type="similarity">
    <text evidence="1 3">Belongs to the type-B carboxylesterase/lipase family.</text>
</comment>
<evidence type="ECO:0000256" key="3">
    <source>
        <dbReference type="RuleBase" id="RU361235"/>
    </source>
</evidence>
<proteinExistence type="inferred from homology"/>
<evidence type="ECO:0000256" key="2">
    <source>
        <dbReference type="ARBA" id="ARBA00022801"/>
    </source>
</evidence>
<name>A0A4U5UGA7_COLLU</name>
<dbReference type="Pfam" id="PF00135">
    <property type="entry name" value="COesterase"/>
    <property type="match status" value="2"/>
</dbReference>
<reference evidence="5 6" key="1">
    <citation type="submission" date="2019-01" db="EMBL/GenBank/DDBJ databases">
        <title>Genome Assembly of Collichthys lucidus.</title>
        <authorList>
            <person name="Cai M."/>
            <person name="Xiao S."/>
        </authorList>
    </citation>
    <scope>NUCLEOTIDE SEQUENCE [LARGE SCALE GENOMIC DNA]</scope>
    <source>
        <strain evidence="5">JT15FE1705JMU</strain>
        <tissue evidence="5">Muscle</tissue>
    </source>
</reference>
<dbReference type="AlphaFoldDB" id="A0A4U5UGA7"/>
<protein>
    <recommendedName>
        <fullName evidence="3">Carboxylic ester hydrolase</fullName>
        <ecNumber evidence="3">3.1.1.-</ecNumber>
    </recommendedName>
</protein>
<evidence type="ECO:0000313" key="5">
    <source>
        <dbReference type="EMBL" id="TKS73744.1"/>
    </source>
</evidence>
<dbReference type="InterPro" id="IPR050309">
    <property type="entry name" value="Type-B_Carboxylest/Lipase"/>
</dbReference>
<dbReference type="PROSITE" id="PS00941">
    <property type="entry name" value="CARBOXYLESTERASE_B_2"/>
    <property type="match status" value="1"/>
</dbReference>
<dbReference type="Gene3D" id="3.40.50.1820">
    <property type="entry name" value="alpha/beta hydrolase"/>
    <property type="match status" value="2"/>
</dbReference>
<keyword evidence="2 3" id="KW-0378">Hydrolase</keyword>
<dbReference type="GO" id="GO:0016787">
    <property type="term" value="F:hydrolase activity"/>
    <property type="evidence" value="ECO:0007669"/>
    <property type="project" value="UniProtKB-KW"/>
</dbReference>
<organism evidence="5 6">
    <name type="scientific">Collichthys lucidus</name>
    <name type="common">Big head croaker</name>
    <name type="synonym">Sciaena lucida</name>
    <dbReference type="NCBI Taxonomy" id="240159"/>
    <lineage>
        <taxon>Eukaryota</taxon>
        <taxon>Metazoa</taxon>
        <taxon>Chordata</taxon>
        <taxon>Craniata</taxon>
        <taxon>Vertebrata</taxon>
        <taxon>Euteleostomi</taxon>
        <taxon>Actinopterygii</taxon>
        <taxon>Neopterygii</taxon>
        <taxon>Teleostei</taxon>
        <taxon>Neoteleostei</taxon>
        <taxon>Acanthomorphata</taxon>
        <taxon>Eupercaria</taxon>
        <taxon>Sciaenidae</taxon>
        <taxon>Collichthys</taxon>
    </lineage>
</organism>
<accession>A0A4U5UGA7</accession>
<dbReference type="EMBL" id="CM014084">
    <property type="protein sequence ID" value="TKS73744.1"/>
    <property type="molecule type" value="Genomic_DNA"/>
</dbReference>
<evidence type="ECO:0000256" key="1">
    <source>
        <dbReference type="ARBA" id="ARBA00005964"/>
    </source>
</evidence>
<evidence type="ECO:0000313" key="6">
    <source>
        <dbReference type="Proteomes" id="UP000298787"/>
    </source>
</evidence>
<dbReference type="SUPFAM" id="SSF53474">
    <property type="entry name" value="alpha/beta-Hydrolases"/>
    <property type="match status" value="1"/>
</dbReference>
<evidence type="ECO:0000259" key="4">
    <source>
        <dbReference type="Pfam" id="PF00135"/>
    </source>
</evidence>
<dbReference type="InterPro" id="IPR029058">
    <property type="entry name" value="AB_hydrolase_fold"/>
</dbReference>
<dbReference type="InterPro" id="IPR019819">
    <property type="entry name" value="Carboxylesterase_B_CS"/>
</dbReference>
<dbReference type="PANTHER" id="PTHR11559">
    <property type="entry name" value="CARBOXYLESTERASE"/>
    <property type="match status" value="1"/>
</dbReference>
<gene>
    <name evidence="5" type="ORF">D9C73_007825</name>
</gene>
<dbReference type="STRING" id="240159.A0A4U5UGA7"/>
<dbReference type="PROSITE" id="PS00122">
    <property type="entry name" value="CARBOXYLESTERASE_B_1"/>
    <property type="match status" value="1"/>
</dbReference>
<feature type="signal peptide" evidence="3">
    <location>
        <begin position="1"/>
        <end position="20"/>
    </location>
</feature>
<feature type="domain" description="Carboxylesterase type B" evidence="4">
    <location>
        <begin position="389"/>
        <end position="452"/>
    </location>
</feature>
<keyword evidence="6" id="KW-1185">Reference proteome</keyword>
<sequence length="472" mass="51661">MRTTLFIVYLLPALTVIAQASPAGSNDLVVSLKNGRIRGGYVTVKGTEKRVKQYLGIPFARPPVGPLRFAAPQDAEPWEGERDGTRHPLMCIQDPQIAVNVSKTMSMQYTPPDVSEDCLYLNVYVPPDATSADKLAVIVWIHGGGLSMGAASQYDGASLAAYENVVVVIIQYRLGILGFLSTGDEHARGNWGLWDQLAALRWVHENIEAFGGDPQTVTVAGESAGGISASILIVANITGCDRSTTEELIQCMKGKSKDELVDATKKMKIYLGAVVDGVFLSDTTEELLKKKEVLKIPVMMGITNHEFGWILPQSFAPPGWEQGMNRESVLAVVNMFNPTGASLVNGLIADEYLKDAKTPEEIRDAFTEIIGDLLMTLPVVKVAGYHSGNITKEDERLCRTMMAYWANFARTGSPNGPDLLNWPQYDKQKQEYIELGLTQTVKQKLKEDRVHFATVVLPQKLEQFAAAAKSGN</sequence>
<keyword evidence="3" id="KW-0732">Signal</keyword>